<dbReference type="RefSeq" id="WP_259414988.1">
    <property type="nucleotide sequence ID" value="NZ_JANWGH010000003.1"/>
</dbReference>
<accession>A0ABT2G7S1</accession>
<dbReference type="InterPro" id="IPR045749">
    <property type="entry name" value="DUF6090"/>
</dbReference>
<name>A0ABT2G7S1_9BACT</name>
<organism evidence="2 3">
    <name type="scientific">Algoriphagus limi</name>
    <dbReference type="NCBI Taxonomy" id="2975273"/>
    <lineage>
        <taxon>Bacteria</taxon>
        <taxon>Pseudomonadati</taxon>
        <taxon>Bacteroidota</taxon>
        <taxon>Cytophagia</taxon>
        <taxon>Cytophagales</taxon>
        <taxon>Cyclobacteriaceae</taxon>
        <taxon>Algoriphagus</taxon>
    </lineage>
</organism>
<dbReference type="Pfam" id="PF19578">
    <property type="entry name" value="DUF6090"/>
    <property type="match status" value="1"/>
</dbReference>
<gene>
    <name evidence="2" type="ORF">NY014_12820</name>
</gene>
<proteinExistence type="predicted"/>
<keyword evidence="3" id="KW-1185">Reference proteome</keyword>
<feature type="transmembrane region" description="Helical" evidence="1">
    <location>
        <begin position="28"/>
        <end position="49"/>
    </location>
</feature>
<protein>
    <submittedName>
        <fullName evidence="2">DUF6090 family protein</fullName>
    </submittedName>
</protein>
<comment type="caution">
    <text evidence="2">The sequence shown here is derived from an EMBL/GenBank/DDBJ whole genome shotgun (WGS) entry which is preliminary data.</text>
</comment>
<dbReference type="EMBL" id="JANWGH010000003">
    <property type="protein sequence ID" value="MCS5491323.1"/>
    <property type="molecule type" value="Genomic_DNA"/>
</dbReference>
<keyword evidence="1" id="KW-1133">Transmembrane helix</keyword>
<dbReference type="Proteomes" id="UP001206788">
    <property type="component" value="Unassembled WGS sequence"/>
</dbReference>
<sequence length="264" mass="30712">MISFFRKIRQKLLQHLPAGKAGNRVTRYLAYAIGEIFLVVIGILIALQVNNWNENNKTRSKEKNLVASLKEEATLASELADTFIEAEETNISILELMLKRWSDLSFDLIKGKFRPFQENNFSPIFNMSGYSQFFDPRMDVYNAAVSDGSLSIIQDKRLTRRLDALYNYTVPRINELMNEEYLLGQSINEHIAVRYQHIFLDNTLKDSLKVRPNLWSEDTYEVLFKEFREDGVLKYKLAHRLELKRSRLLLILQAKDIIAAINSD</sequence>
<keyword evidence="1" id="KW-0472">Membrane</keyword>
<keyword evidence="1" id="KW-0812">Transmembrane</keyword>
<evidence type="ECO:0000256" key="1">
    <source>
        <dbReference type="SAM" id="Phobius"/>
    </source>
</evidence>
<evidence type="ECO:0000313" key="3">
    <source>
        <dbReference type="Proteomes" id="UP001206788"/>
    </source>
</evidence>
<reference evidence="2 3" key="1">
    <citation type="submission" date="2022-08" db="EMBL/GenBank/DDBJ databases">
        <title>Algoriphagus sp. CAU 1643 isolated from mud.</title>
        <authorList>
            <person name="Kim W."/>
        </authorList>
    </citation>
    <scope>NUCLEOTIDE SEQUENCE [LARGE SCALE GENOMIC DNA]</scope>
    <source>
        <strain evidence="2 3">CAU 1643</strain>
    </source>
</reference>
<evidence type="ECO:0000313" key="2">
    <source>
        <dbReference type="EMBL" id="MCS5491323.1"/>
    </source>
</evidence>